<evidence type="ECO:0000259" key="1">
    <source>
        <dbReference type="PROSITE" id="PS51186"/>
    </source>
</evidence>
<dbReference type="InterPro" id="IPR016181">
    <property type="entry name" value="Acyl_CoA_acyltransferase"/>
</dbReference>
<proteinExistence type="predicted"/>
<dbReference type="SUPFAM" id="SSF55729">
    <property type="entry name" value="Acyl-CoA N-acyltransferases (Nat)"/>
    <property type="match status" value="1"/>
</dbReference>
<dbReference type="InterPro" id="IPR000182">
    <property type="entry name" value="GNAT_dom"/>
</dbReference>
<dbReference type="PROSITE" id="PS51186">
    <property type="entry name" value="GNAT"/>
    <property type="match status" value="1"/>
</dbReference>
<reference evidence="2 3" key="1">
    <citation type="submission" date="2017-12" db="EMBL/GenBank/DDBJ databases">
        <title>Mesoplasma syrphidae YJS, Complete Genome.</title>
        <authorList>
            <person name="Knight T.F."/>
            <person name="Citino T."/>
            <person name="Rubinstein R."/>
            <person name="Neuschaefer Z."/>
        </authorList>
    </citation>
    <scope>NUCLEOTIDE SEQUENCE [LARGE SCALE GENOMIC DNA]</scope>
    <source>
        <strain evidence="2 3">YJS</strain>
    </source>
</reference>
<organism evidence="2 3">
    <name type="scientific">Mesoplasma syrphidae</name>
    <dbReference type="NCBI Taxonomy" id="225999"/>
    <lineage>
        <taxon>Bacteria</taxon>
        <taxon>Bacillati</taxon>
        <taxon>Mycoplasmatota</taxon>
        <taxon>Mollicutes</taxon>
        <taxon>Entomoplasmatales</taxon>
        <taxon>Entomoplasmataceae</taxon>
        <taxon>Mesoplasma</taxon>
    </lineage>
</organism>
<dbReference type="RefSeq" id="WP_027048355.1">
    <property type="nucleotide sequence ID" value="NZ_CP025257.1"/>
</dbReference>
<dbReference type="EMBL" id="CP025257">
    <property type="protein sequence ID" value="AUF83250.1"/>
    <property type="molecule type" value="Genomic_DNA"/>
</dbReference>
<dbReference type="AlphaFoldDB" id="A0A2K9BU65"/>
<dbReference type="KEGG" id="msyr:CXP39_00295"/>
<name>A0A2K9BU65_9MOLU</name>
<dbReference type="Proteomes" id="UP000233419">
    <property type="component" value="Chromosome"/>
</dbReference>
<protein>
    <submittedName>
        <fullName evidence="2">GNAT family N-acetyltransferase</fullName>
    </submittedName>
</protein>
<dbReference type="PANTHER" id="PTHR39173:SF1">
    <property type="entry name" value="ACETYLTRANSFERASE"/>
    <property type="match status" value="1"/>
</dbReference>
<evidence type="ECO:0000313" key="2">
    <source>
        <dbReference type="EMBL" id="AUF83250.1"/>
    </source>
</evidence>
<dbReference type="CDD" id="cd04301">
    <property type="entry name" value="NAT_SF"/>
    <property type="match status" value="1"/>
</dbReference>
<feature type="domain" description="N-acetyltransferase" evidence="1">
    <location>
        <begin position="15"/>
        <end position="174"/>
    </location>
</feature>
<sequence>MKKIVLINPTIAYEAEIKKYVEEFDNKVIEGSSQLFAMSNIKEWLQYLKNQKDAKNLPLGRVPSLEFLVVDIESTELVGLVNIRLSLTEYLLNYGGHIGYSVSPKHRRKGYGTEILKLALQEATKHGIKQVLVTCKADNIGSMKVILNNKGILEDQRYEPEQKLVFNRYWISVE</sequence>
<dbReference type="PANTHER" id="PTHR39173">
    <property type="entry name" value="ACETYLTRANSFERASE"/>
    <property type="match status" value="1"/>
</dbReference>
<gene>
    <name evidence="2" type="ORF">CXP39_00295</name>
</gene>
<evidence type="ECO:0000313" key="3">
    <source>
        <dbReference type="Proteomes" id="UP000233419"/>
    </source>
</evidence>
<keyword evidence="3" id="KW-1185">Reference proteome</keyword>
<dbReference type="GO" id="GO:0016747">
    <property type="term" value="F:acyltransferase activity, transferring groups other than amino-acyl groups"/>
    <property type="evidence" value="ECO:0007669"/>
    <property type="project" value="InterPro"/>
</dbReference>
<keyword evidence="2" id="KW-0808">Transferase</keyword>
<dbReference type="Gene3D" id="3.40.630.30">
    <property type="match status" value="1"/>
</dbReference>
<dbReference type="Pfam" id="PF13302">
    <property type="entry name" value="Acetyltransf_3"/>
    <property type="match status" value="1"/>
</dbReference>
<accession>A0A2K9BU65</accession>
<dbReference type="OrthoDB" id="9797989at2"/>